<organism evidence="2 3">
    <name type="scientific">Streptacidiphilus jiangxiensis</name>
    <dbReference type="NCBI Taxonomy" id="235985"/>
    <lineage>
        <taxon>Bacteria</taxon>
        <taxon>Bacillati</taxon>
        <taxon>Actinomycetota</taxon>
        <taxon>Actinomycetes</taxon>
        <taxon>Kitasatosporales</taxon>
        <taxon>Streptomycetaceae</taxon>
        <taxon>Streptacidiphilus</taxon>
    </lineage>
</organism>
<evidence type="ECO:0000256" key="1">
    <source>
        <dbReference type="SAM" id="MobiDB-lite"/>
    </source>
</evidence>
<sequence>MSATERTTAERYPERVTYDRDAAYAVLDEALSVHVGFTTDHGPVVIPTLHMREGDQLLLHGSAFGRFMTTAAAGAPLCVTATLVDGVILGRASSHHSAAYRCVMIFGRARPIEDEQQRADALAKVVESVIPGRLSGPNSARRPDVEEAHYTAVLTLPIEEFSMKVRAGFARDEPKDDHVEAWAGWIPLTTTPGTPVPDTITGERFPAPTYDPTVHRFRQDR</sequence>
<dbReference type="STRING" id="235985.SAMN05414137_11618"/>
<dbReference type="SUPFAM" id="SSF50475">
    <property type="entry name" value="FMN-binding split barrel"/>
    <property type="match status" value="1"/>
</dbReference>
<dbReference type="AlphaFoldDB" id="A0A1H7UMC2"/>
<dbReference type="InterPro" id="IPR012349">
    <property type="entry name" value="Split_barrel_FMN-bd"/>
</dbReference>
<dbReference type="RefSeq" id="WP_042445269.1">
    <property type="nucleotide sequence ID" value="NZ_BBPN01000008.1"/>
</dbReference>
<protein>
    <submittedName>
        <fullName evidence="2">Nitroimidazol reductase NimA, pyridoxamine 5'-phosphate oxidase superfamily</fullName>
    </submittedName>
</protein>
<evidence type="ECO:0000313" key="3">
    <source>
        <dbReference type="Proteomes" id="UP000183015"/>
    </source>
</evidence>
<dbReference type="EMBL" id="FOAZ01000016">
    <property type="protein sequence ID" value="SEL97487.1"/>
    <property type="molecule type" value="Genomic_DNA"/>
</dbReference>
<dbReference type="OrthoDB" id="9795199at2"/>
<dbReference type="Gene3D" id="2.30.110.10">
    <property type="entry name" value="Electron Transport, Fmn-binding Protein, Chain A"/>
    <property type="match status" value="1"/>
</dbReference>
<keyword evidence="3" id="KW-1185">Reference proteome</keyword>
<accession>A0A1H7UMC2</accession>
<dbReference type="PANTHER" id="PTHR34071:SF2">
    <property type="entry name" value="FLAVIN-NUCLEOTIDE-BINDING PROTEIN"/>
    <property type="match status" value="1"/>
</dbReference>
<dbReference type="Pfam" id="PF12900">
    <property type="entry name" value="Pyridox_ox_2"/>
    <property type="match status" value="1"/>
</dbReference>
<dbReference type="eggNOG" id="COG3467">
    <property type="taxonomic scope" value="Bacteria"/>
</dbReference>
<proteinExistence type="predicted"/>
<name>A0A1H7UMC2_STRJI</name>
<reference evidence="3" key="1">
    <citation type="submission" date="2016-10" db="EMBL/GenBank/DDBJ databases">
        <authorList>
            <person name="Varghese N."/>
        </authorList>
    </citation>
    <scope>NUCLEOTIDE SEQUENCE [LARGE SCALE GENOMIC DNA]</scope>
    <source>
        <strain evidence="3">DSM 45096 / BCRC 16803 / CGMCC 4.1857 / CIP 109030 / JCM 12277 / KCTC 19219 / NBRC 100920 / 33214</strain>
    </source>
</reference>
<dbReference type="InterPro" id="IPR024747">
    <property type="entry name" value="Pyridox_Oxase-rel"/>
</dbReference>
<feature type="region of interest" description="Disordered" evidence="1">
    <location>
        <begin position="202"/>
        <end position="221"/>
    </location>
</feature>
<evidence type="ECO:0000313" key="2">
    <source>
        <dbReference type="EMBL" id="SEL97487.1"/>
    </source>
</evidence>
<dbReference type="Proteomes" id="UP000183015">
    <property type="component" value="Unassembled WGS sequence"/>
</dbReference>
<gene>
    <name evidence="2" type="ORF">SAMN05414137_11618</name>
</gene>
<dbReference type="PANTHER" id="PTHR34071">
    <property type="entry name" value="5-NITROIMIDAZOLE ANTIBIOTICS RESISTANCE PROTEIN, NIMA-FAMILY-RELATED PROTEIN-RELATED"/>
    <property type="match status" value="1"/>
</dbReference>